<proteinExistence type="predicted"/>
<evidence type="ECO:0000313" key="7">
    <source>
        <dbReference type="EMBL" id="MBS3063575.1"/>
    </source>
</evidence>
<dbReference type="SFLD" id="SFLDG01067">
    <property type="entry name" value="SPASM/twitch_domain_containing"/>
    <property type="match status" value="1"/>
</dbReference>
<dbReference type="Pfam" id="PF04055">
    <property type="entry name" value="Radical_SAM"/>
    <property type="match status" value="1"/>
</dbReference>
<evidence type="ECO:0000256" key="1">
    <source>
        <dbReference type="ARBA" id="ARBA00022691"/>
    </source>
</evidence>
<dbReference type="EMBL" id="JAGVWE010000006">
    <property type="protein sequence ID" value="MBS3063575.1"/>
    <property type="molecule type" value="Genomic_DNA"/>
</dbReference>
<evidence type="ECO:0000256" key="4">
    <source>
        <dbReference type="ARBA" id="ARBA00023014"/>
    </source>
</evidence>
<evidence type="ECO:0000313" key="8">
    <source>
        <dbReference type="Proteomes" id="UP000564964"/>
    </source>
</evidence>
<reference evidence="8" key="1">
    <citation type="journal article" date="2020" name="bioRxiv">
        <title>A rank-normalized archaeal taxonomy based on genome phylogeny resolves widespread incomplete and uneven classifications.</title>
        <authorList>
            <person name="Rinke C."/>
            <person name="Chuvochina M."/>
            <person name="Mussig A.J."/>
            <person name="Chaumeil P.-A."/>
            <person name="Waite D.W."/>
            <person name="Whitman W.B."/>
            <person name="Parks D.H."/>
            <person name="Hugenholtz P."/>
        </authorList>
    </citation>
    <scope>NUCLEOTIDE SEQUENCE [LARGE SCALE GENOMIC DNA]</scope>
</reference>
<dbReference type="GO" id="GO:0046872">
    <property type="term" value="F:metal ion binding"/>
    <property type="evidence" value="ECO:0007669"/>
    <property type="project" value="UniProtKB-KW"/>
</dbReference>
<dbReference type="InterPro" id="IPR013785">
    <property type="entry name" value="Aldolase_TIM"/>
</dbReference>
<dbReference type="SFLD" id="SFLDS00029">
    <property type="entry name" value="Radical_SAM"/>
    <property type="match status" value="1"/>
</dbReference>
<dbReference type="PROSITE" id="PS51918">
    <property type="entry name" value="RADICAL_SAM"/>
    <property type="match status" value="1"/>
</dbReference>
<dbReference type="CDD" id="cd01335">
    <property type="entry name" value="Radical_SAM"/>
    <property type="match status" value="1"/>
</dbReference>
<evidence type="ECO:0000256" key="2">
    <source>
        <dbReference type="ARBA" id="ARBA00022723"/>
    </source>
</evidence>
<dbReference type="CDD" id="cd21109">
    <property type="entry name" value="SPASM"/>
    <property type="match status" value="1"/>
</dbReference>
<organism evidence="6 8">
    <name type="scientific">Candidatus Iainarchaeum sp</name>
    <dbReference type="NCBI Taxonomy" id="3101447"/>
    <lineage>
        <taxon>Archaea</taxon>
        <taxon>Candidatus Iainarchaeota</taxon>
        <taxon>Candidatus Iainarchaeia</taxon>
        <taxon>Candidatus Iainarchaeales</taxon>
        <taxon>Candidatus Iainarchaeaceae</taxon>
        <taxon>Candidatus Iainarchaeum</taxon>
    </lineage>
</organism>
<dbReference type="InterPro" id="IPR007197">
    <property type="entry name" value="rSAM"/>
</dbReference>
<evidence type="ECO:0000256" key="3">
    <source>
        <dbReference type="ARBA" id="ARBA00023004"/>
    </source>
</evidence>
<gene>
    <name evidence="6" type="ORF">HA252_04630</name>
    <name evidence="7" type="ORF">J4203_06970</name>
</gene>
<keyword evidence="3" id="KW-0408">Iron</keyword>
<dbReference type="InterPro" id="IPR050377">
    <property type="entry name" value="Radical_SAM_PqqE_MftC-like"/>
</dbReference>
<keyword evidence="4" id="KW-0411">Iron-sulfur</keyword>
<dbReference type="GO" id="GO:0003824">
    <property type="term" value="F:catalytic activity"/>
    <property type="evidence" value="ECO:0007669"/>
    <property type="project" value="InterPro"/>
</dbReference>
<dbReference type="PANTHER" id="PTHR11228:SF7">
    <property type="entry name" value="PQQA PEPTIDE CYCLASE"/>
    <property type="match status" value="1"/>
</dbReference>
<dbReference type="PANTHER" id="PTHR11228">
    <property type="entry name" value="RADICAL SAM DOMAIN PROTEIN"/>
    <property type="match status" value="1"/>
</dbReference>
<dbReference type="GO" id="GO:0051536">
    <property type="term" value="F:iron-sulfur cluster binding"/>
    <property type="evidence" value="ECO:0007669"/>
    <property type="project" value="UniProtKB-KW"/>
</dbReference>
<reference evidence="7" key="3">
    <citation type="submission" date="2021-05" db="EMBL/GenBank/DDBJ databases">
        <title>Protein family content uncovers lineage relationships and bacterial pathway maintenance mechanisms in DPANN archaea.</title>
        <authorList>
            <person name="Castelle C.J."/>
            <person name="Meheust R."/>
            <person name="Jaffe A.L."/>
            <person name="Seitz K."/>
            <person name="Gong X."/>
            <person name="Baker B.J."/>
            <person name="Banfield J.F."/>
        </authorList>
    </citation>
    <scope>NUCLEOTIDE SEQUENCE</scope>
    <source>
        <strain evidence="7">RIFCSPLOWO2_01_FULL_58_19</strain>
    </source>
</reference>
<dbReference type="InterPro" id="IPR023885">
    <property type="entry name" value="4Fe4S-binding_SPASM_dom"/>
</dbReference>
<dbReference type="Proteomes" id="UP000678237">
    <property type="component" value="Unassembled WGS sequence"/>
</dbReference>
<dbReference type="AlphaFoldDB" id="A0A7J4JFX8"/>
<comment type="caution">
    <text evidence="6">The sequence shown here is derived from an EMBL/GenBank/DDBJ whole genome shotgun (WGS) entry which is preliminary data.</text>
</comment>
<dbReference type="EMBL" id="DUGH01000111">
    <property type="protein sequence ID" value="HIH16663.1"/>
    <property type="molecule type" value="Genomic_DNA"/>
</dbReference>
<dbReference type="Proteomes" id="UP000564964">
    <property type="component" value="Unassembled WGS sequence"/>
</dbReference>
<dbReference type="Gene3D" id="3.20.20.70">
    <property type="entry name" value="Aldolase class I"/>
    <property type="match status" value="1"/>
</dbReference>
<keyword evidence="2" id="KW-0479">Metal-binding</keyword>
<keyword evidence="1" id="KW-0949">S-adenosyl-L-methionine</keyword>
<feature type="domain" description="Radical SAM core" evidence="5">
    <location>
        <begin position="1"/>
        <end position="223"/>
    </location>
</feature>
<sequence length="338" mass="37980">MPLNLTVSTLGYCNSKCLTCNIWKNKGTQDLSLEEWDKTFQSIGDNLFWVTMSGGEPFMRKDLPEMCQSVCRHCRPGIINIPTNGILSKAILEKTRKILESCPDPKIIINLSLDGLREQHDRIRGVPGNWEKSMETLAGLKELKKEFKNLEIGIHTVISKHNVKEFPRICDGLLALEPDSYITEIAEERPELGTVGFGLTPSAEEYAAAIDHLLDRLADRSFKATSKVTQAFRKRYYAMVKEVLRKRTQAIPCMAGVASAQINWKGDVWTCCVRAQSMGNLRDHGYDFPRIWFNAVADKLRKSIKDKECFCPLANAAYTTMLCDLKTLASVAAEVVIG</sequence>
<dbReference type="SUPFAM" id="SSF102114">
    <property type="entry name" value="Radical SAM enzymes"/>
    <property type="match status" value="1"/>
</dbReference>
<name>A0A7J4JFX8_9ARCH</name>
<reference evidence="7" key="2">
    <citation type="submission" date="2021-03" db="EMBL/GenBank/DDBJ databases">
        <authorList>
            <person name="Jaffe A."/>
        </authorList>
    </citation>
    <scope>NUCLEOTIDE SEQUENCE</scope>
    <source>
        <strain evidence="7">RIFCSPLOWO2_01_FULL_58_19</strain>
    </source>
</reference>
<evidence type="ECO:0000259" key="5">
    <source>
        <dbReference type="PROSITE" id="PS51918"/>
    </source>
</evidence>
<evidence type="ECO:0000313" key="6">
    <source>
        <dbReference type="EMBL" id="HIH16663.1"/>
    </source>
</evidence>
<protein>
    <submittedName>
        <fullName evidence="6">Radical SAM protein</fullName>
    </submittedName>
</protein>
<dbReference type="InterPro" id="IPR058240">
    <property type="entry name" value="rSAM_sf"/>
</dbReference>
<accession>A0A7J4JFX8</accession>
<dbReference type="Pfam" id="PF13186">
    <property type="entry name" value="SPASM"/>
    <property type="match status" value="1"/>
</dbReference>